<accession>A0A518GA03</accession>
<evidence type="ECO:0000256" key="14">
    <source>
        <dbReference type="RuleBase" id="RU364006"/>
    </source>
</evidence>
<evidence type="ECO:0000256" key="6">
    <source>
        <dbReference type="ARBA" id="ARBA00022723"/>
    </source>
</evidence>
<evidence type="ECO:0000256" key="4">
    <source>
        <dbReference type="ARBA" id="ARBA00012783"/>
    </source>
</evidence>
<sequence length="136" mass="14539">MPFTMHSELIQAALQTRHNAYAPYSNFQVGAAILTEHGEIFTGCNVENSSFGLTICAERSAVSAMVASGSTNIAKICIASPGAAPPCGACRQVMAEFGNSFEVLLVDADSQLVQQRWKMADLLPGQFHFPPKSSTE</sequence>
<dbReference type="InterPro" id="IPR016193">
    <property type="entry name" value="Cytidine_deaminase-like"/>
</dbReference>
<evidence type="ECO:0000256" key="3">
    <source>
        <dbReference type="ARBA" id="ARBA00006576"/>
    </source>
</evidence>
<gene>
    <name evidence="16" type="primary">cdd</name>
    <name evidence="16" type="ORF">Q31a_37540</name>
</gene>
<evidence type="ECO:0000256" key="10">
    <source>
        <dbReference type="ARBA" id="ARBA00049252"/>
    </source>
</evidence>
<dbReference type="Pfam" id="PF00383">
    <property type="entry name" value="dCMP_cyt_deam_1"/>
    <property type="match status" value="1"/>
</dbReference>
<dbReference type="PANTHER" id="PTHR11644:SF2">
    <property type="entry name" value="CYTIDINE DEAMINASE"/>
    <property type="match status" value="1"/>
</dbReference>
<evidence type="ECO:0000256" key="13">
    <source>
        <dbReference type="PIRSR" id="PIRSR606262-3"/>
    </source>
</evidence>
<keyword evidence="7 14" id="KW-0378">Hydrolase</keyword>
<dbReference type="InterPro" id="IPR006262">
    <property type="entry name" value="Cyt_deam_tetra"/>
</dbReference>
<evidence type="ECO:0000256" key="9">
    <source>
        <dbReference type="ARBA" id="ARBA00032005"/>
    </source>
</evidence>
<feature type="binding site" evidence="13">
    <location>
        <position position="90"/>
    </location>
    <ligand>
        <name>Zn(2+)</name>
        <dbReference type="ChEBI" id="CHEBI:29105"/>
        <note>catalytic</note>
    </ligand>
</feature>
<keyword evidence="17" id="KW-1185">Reference proteome</keyword>
<evidence type="ECO:0000313" key="16">
    <source>
        <dbReference type="EMBL" id="QDV25428.1"/>
    </source>
</evidence>
<dbReference type="GO" id="GO:0055086">
    <property type="term" value="P:nucleobase-containing small molecule metabolic process"/>
    <property type="evidence" value="ECO:0007669"/>
    <property type="project" value="UniProtKB-ARBA"/>
</dbReference>
<dbReference type="CDD" id="cd01283">
    <property type="entry name" value="cytidine_deaminase"/>
    <property type="match status" value="1"/>
</dbReference>
<evidence type="ECO:0000256" key="11">
    <source>
        <dbReference type="ARBA" id="ARBA00049558"/>
    </source>
</evidence>
<dbReference type="NCBIfam" id="TIGR01354">
    <property type="entry name" value="cyt_deam_tetra"/>
    <property type="match status" value="1"/>
</dbReference>
<dbReference type="PANTHER" id="PTHR11644">
    <property type="entry name" value="CYTIDINE DEAMINASE"/>
    <property type="match status" value="1"/>
</dbReference>
<dbReference type="Proteomes" id="UP000318017">
    <property type="component" value="Chromosome"/>
</dbReference>
<evidence type="ECO:0000256" key="7">
    <source>
        <dbReference type="ARBA" id="ARBA00022801"/>
    </source>
</evidence>
<comment type="function">
    <text evidence="2 14">This enzyme scavenges exogenous and endogenous cytidine and 2'-deoxycytidine for UMP synthesis.</text>
</comment>
<keyword evidence="6 13" id="KW-0479">Metal-binding</keyword>
<reference evidence="16 17" key="1">
    <citation type="submission" date="2019-02" db="EMBL/GenBank/DDBJ databases">
        <title>Deep-cultivation of Planctomycetes and their phenomic and genomic characterization uncovers novel biology.</title>
        <authorList>
            <person name="Wiegand S."/>
            <person name="Jogler M."/>
            <person name="Boedeker C."/>
            <person name="Pinto D."/>
            <person name="Vollmers J."/>
            <person name="Rivas-Marin E."/>
            <person name="Kohn T."/>
            <person name="Peeters S.H."/>
            <person name="Heuer A."/>
            <person name="Rast P."/>
            <person name="Oberbeckmann S."/>
            <person name="Bunk B."/>
            <person name="Jeske O."/>
            <person name="Meyerdierks A."/>
            <person name="Storesund J.E."/>
            <person name="Kallscheuer N."/>
            <person name="Luecker S."/>
            <person name="Lage O.M."/>
            <person name="Pohl T."/>
            <person name="Merkel B.J."/>
            <person name="Hornburger P."/>
            <person name="Mueller R.-W."/>
            <person name="Bruemmer F."/>
            <person name="Labrenz M."/>
            <person name="Spormann A.M."/>
            <person name="Op den Camp H."/>
            <person name="Overmann J."/>
            <person name="Amann R."/>
            <person name="Jetten M.S.M."/>
            <person name="Mascher T."/>
            <person name="Medema M.H."/>
            <person name="Devos D.P."/>
            <person name="Kaster A.-K."/>
            <person name="Ovreas L."/>
            <person name="Rohde M."/>
            <person name="Galperin M.Y."/>
            <person name="Jogler C."/>
        </authorList>
    </citation>
    <scope>NUCLEOTIDE SEQUENCE [LARGE SCALE GENOMIC DNA]</scope>
    <source>
        <strain evidence="16 17">Q31a</strain>
    </source>
</reference>
<dbReference type="NCBIfam" id="NF004064">
    <property type="entry name" value="PRK05578.1"/>
    <property type="match status" value="1"/>
</dbReference>
<evidence type="ECO:0000256" key="12">
    <source>
        <dbReference type="PIRSR" id="PIRSR606262-1"/>
    </source>
</evidence>
<dbReference type="PROSITE" id="PS51747">
    <property type="entry name" value="CYT_DCMP_DEAMINASES_2"/>
    <property type="match status" value="1"/>
</dbReference>
<evidence type="ECO:0000256" key="2">
    <source>
        <dbReference type="ARBA" id="ARBA00003949"/>
    </source>
</evidence>
<comment type="catalytic activity">
    <reaction evidence="10 14">
        <text>2'-deoxycytidine + H2O + H(+) = 2'-deoxyuridine + NH4(+)</text>
        <dbReference type="Rhea" id="RHEA:13433"/>
        <dbReference type="ChEBI" id="CHEBI:15377"/>
        <dbReference type="ChEBI" id="CHEBI:15378"/>
        <dbReference type="ChEBI" id="CHEBI:15698"/>
        <dbReference type="ChEBI" id="CHEBI:16450"/>
        <dbReference type="ChEBI" id="CHEBI:28938"/>
        <dbReference type="EC" id="3.5.4.5"/>
    </reaction>
</comment>
<evidence type="ECO:0000259" key="15">
    <source>
        <dbReference type="PROSITE" id="PS51747"/>
    </source>
</evidence>
<dbReference type="EMBL" id="CP036298">
    <property type="protein sequence ID" value="QDV25428.1"/>
    <property type="molecule type" value="Genomic_DNA"/>
</dbReference>
<feature type="active site" description="Proton donor" evidence="12">
    <location>
        <position position="58"/>
    </location>
</feature>
<evidence type="ECO:0000256" key="1">
    <source>
        <dbReference type="ARBA" id="ARBA00001947"/>
    </source>
</evidence>
<comment type="cofactor">
    <cofactor evidence="1 13 14">
        <name>Zn(2+)</name>
        <dbReference type="ChEBI" id="CHEBI:29105"/>
    </cofactor>
</comment>
<dbReference type="EC" id="3.5.4.5" evidence="4 14"/>
<feature type="domain" description="CMP/dCMP-type deaminase" evidence="15">
    <location>
        <begin position="4"/>
        <end position="120"/>
    </location>
</feature>
<dbReference type="Gene3D" id="3.40.140.10">
    <property type="entry name" value="Cytidine Deaminase, domain 2"/>
    <property type="match status" value="1"/>
</dbReference>
<dbReference type="GO" id="GO:0008270">
    <property type="term" value="F:zinc ion binding"/>
    <property type="evidence" value="ECO:0007669"/>
    <property type="project" value="UniProtKB-UniRule"/>
</dbReference>
<keyword evidence="8 13" id="KW-0862">Zinc</keyword>
<feature type="binding site" evidence="13">
    <location>
        <position position="87"/>
    </location>
    <ligand>
        <name>Zn(2+)</name>
        <dbReference type="ChEBI" id="CHEBI:29105"/>
        <note>catalytic</note>
    </ligand>
</feature>
<dbReference type="GO" id="GO:0004126">
    <property type="term" value="F:cytidine deaminase activity"/>
    <property type="evidence" value="ECO:0007669"/>
    <property type="project" value="UniProtKB-UniRule"/>
</dbReference>
<evidence type="ECO:0000313" key="17">
    <source>
        <dbReference type="Proteomes" id="UP000318017"/>
    </source>
</evidence>
<feature type="binding site" evidence="13">
    <location>
        <position position="56"/>
    </location>
    <ligand>
        <name>Zn(2+)</name>
        <dbReference type="ChEBI" id="CHEBI:29105"/>
        <note>catalytic</note>
    </ligand>
</feature>
<dbReference type="SUPFAM" id="SSF53927">
    <property type="entry name" value="Cytidine deaminase-like"/>
    <property type="match status" value="1"/>
</dbReference>
<dbReference type="GO" id="GO:0072527">
    <property type="term" value="P:pyrimidine-containing compound metabolic process"/>
    <property type="evidence" value="ECO:0007669"/>
    <property type="project" value="UniProtKB-ARBA"/>
</dbReference>
<dbReference type="PROSITE" id="PS00903">
    <property type="entry name" value="CYT_DCMP_DEAMINASES_1"/>
    <property type="match status" value="1"/>
</dbReference>
<proteinExistence type="inferred from homology"/>
<dbReference type="GO" id="GO:0005829">
    <property type="term" value="C:cytosol"/>
    <property type="evidence" value="ECO:0007669"/>
    <property type="project" value="TreeGrafter"/>
</dbReference>
<evidence type="ECO:0000256" key="8">
    <source>
        <dbReference type="ARBA" id="ARBA00022833"/>
    </source>
</evidence>
<evidence type="ECO:0000256" key="5">
    <source>
        <dbReference type="ARBA" id="ARBA00018266"/>
    </source>
</evidence>
<comment type="catalytic activity">
    <reaction evidence="11 14">
        <text>cytidine + H2O + H(+) = uridine + NH4(+)</text>
        <dbReference type="Rhea" id="RHEA:16069"/>
        <dbReference type="ChEBI" id="CHEBI:15377"/>
        <dbReference type="ChEBI" id="CHEBI:15378"/>
        <dbReference type="ChEBI" id="CHEBI:16704"/>
        <dbReference type="ChEBI" id="CHEBI:17562"/>
        <dbReference type="ChEBI" id="CHEBI:28938"/>
        <dbReference type="EC" id="3.5.4.5"/>
    </reaction>
</comment>
<organism evidence="16 17">
    <name type="scientific">Aureliella helgolandensis</name>
    <dbReference type="NCBI Taxonomy" id="2527968"/>
    <lineage>
        <taxon>Bacteria</taxon>
        <taxon>Pseudomonadati</taxon>
        <taxon>Planctomycetota</taxon>
        <taxon>Planctomycetia</taxon>
        <taxon>Pirellulales</taxon>
        <taxon>Pirellulaceae</taxon>
        <taxon>Aureliella</taxon>
    </lineage>
</organism>
<dbReference type="GO" id="GO:0042802">
    <property type="term" value="F:identical protein binding"/>
    <property type="evidence" value="ECO:0007669"/>
    <property type="project" value="UniProtKB-ARBA"/>
</dbReference>
<dbReference type="InterPro" id="IPR050202">
    <property type="entry name" value="Cyt/Deoxycyt_deaminase"/>
</dbReference>
<name>A0A518GA03_9BACT</name>
<protein>
    <recommendedName>
        <fullName evidence="5 14">Cytidine deaminase</fullName>
        <ecNumber evidence="4 14">3.5.4.5</ecNumber>
    </recommendedName>
    <alternativeName>
        <fullName evidence="9 14">Cytidine aminohydrolase</fullName>
    </alternativeName>
</protein>
<comment type="similarity">
    <text evidence="3 14">Belongs to the cytidine and deoxycytidylate deaminase family.</text>
</comment>
<dbReference type="InterPro" id="IPR016192">
    <property type="entry name" value="APOBEC/CMP_deaminase_Zn-bd"/>
</dbReference>
<dbReference type="FunFam" id="3.40.140.10:FF:000008">
    <property type="entry name" value="Cytidine deaminase"/>
    <property type="match status" value="1"/>
</dbReference>
<dbReference type="AlphaFoldDB" id="A0A518GA03"/>
<dbReference type="KEGG" id="ahel:Q31a_37540"/>
<dbReference type="InterPro" id="IPR002125">
    <property type="entry name" value="CMP_dCMP_dom"/>
</dbReference>